<evidence type="ECO:0000313" key="1">
    <source>
        <dbReference type="EMBL" id="MED6190600.1"/>
    </source>
</evidence>
<reference evidence="1 2" key="1">
    <citation type="journal article" date="2023" name="Plants (Basel)">
        <title>Bridging the Gap: Combining Genomics and Transcriptomics Approaches to Understand Stylosanthes scabra, an Orphan Legume from the Brazilian Caatinga.</title>
        <authorList>
            <person name="Ferreira-Neto J.R.C."/>
            <person name="da Silva M.D."/>
            <person name="Binneck E."/>
            <person name="de Melo N.F."/>
            <person name="da Silva R.H."/>
            <person name="de Melo A.L.T.M."/>
            <person name="Pandolfi V."/>
            <person name="Bustamante F.O."/>
            <person name="Brasileiro-Vidal A.C."/>
            <person name="Benko-Iseppon A.M."/>
        </authorList>
    </citation>
    <scope>NUCLEOTIDE SEQUENCE [LARGE SCALE GENOMIC DNA]</scope>
    <source>
        <tissue evidence="1">Leaves</tissue>
    </source>
</reference>
<protein>
    <submittedName>
        <fullName evidence="1">Uncharacterized protein</fullName>
    </submittedName>
</protein>
<keyword evidence="2" id="KW-1185">Reference proteome</keyword>
<gene>
    <name evidence="1" type="ORF">PIB30_107429</name>
</gene>
<feature type="non-terminal residue" evidence="1">
    <location>
        <position position="1"/>
    </location>
</feature>
<comment type="caution">
    <text evidence="1">The sequence shown here is derived from an EMBL/GenBank/DDBJ whole genome shotgun (WGS) entry which is preliminary data.</text>
</comment>
<dbReference type="Proteomes" id="UP001341840">
    <property type="component" value="Unassembled WGS sequence"/>
</dbReference>
<proteinExistence type="predicted"/>
<dbReference type="EMBL" id="JASCZI010185810">
    <property type="protein sequence ID" value="MED6190600.1"/>
    <property type="molecule type" value="Genomic_DNA"/>
</dbReference>
<accession>A0ABU6X019</accession>
<name>A0ABU6X019_9FABA</name>
<sequence>GRRDFTKDGLSARLEGKASVQVVQAVPWTTLVMGERQLGPTVVEPGEPGILLDLPSSSFFSYEISRKREGSLLNAAFLLYTIPFAMDDTLQRDKNLFLFQSFEESSLLNTCKSDEV</sequence>
<evidence type="ECO:0000313" key="2">
    <source>
        <dbReference type="Proteomes" id="UP001341840"/>
    </source>
</evidence>
<organism evidence="1 2">
    <name type="scientific">Stylosanthes scabra</name>
    <dbReference type="NCBI Taxonomy" id="79078"/>
    <lineage>
        <taxon>Eukaryota</taxon>
        <taxon>Viridiplantae</taxon>
        <taxon>Streptophyta</taxon>
        <taxon>Embryophyta</taxon>
        <taxon>Tracheophyta</taxon>
        <taxon>Spermatophyta</taxon>
        <taxon>Magnoliopsida</taxon>
        <taxon>eudicotyledons</taxon>
        <taxon>Gunneridae</taxon>
        <taxon>Pentapetalae</taxon>
        <taxon>rosids</taxon>
        <taxon>fabids</taxon>
        <taxon>Fabales</taxon>
        <taxon>Fabaceae</taxon>
        <taxon>Papilionoideae</taxon>
        <taxon>50 kb inversion clade</taxon>
        <taxon>dalbergioids sensu lato</taxon>
        <taxon>Dalbergieae</taxon>
        <taxon>Pterocarpus clade</taxon>
        <taxon>Stylosanthes</taxon>
    </lineage>
</organism>